<dbReference type="Proteomes" id="UP000503540">
    <property type="component" value="Chromosome"/>
</dbReference>
<dbReference type="RefSeq" id="WP_167478307.1">
    <property type="nucleotide sequence ID" value="NZ_CP046172.1"/>
</dbReference>
<sequence length="296" mass="31604">MLVRVKPGADISGAEQEFVDCLRKYPTPALALTDLRVGDNRGTRRVDAVVFTPRGLTVLHVLGFRRRQSGILNIAADGAWTISDTPADLDDTRTGSPTDELEQSVFEVRSALERALLDPGHVCGAVVLVPFRGVVVRPARTNLRPGLDVVVGNVSDATDLRIYLEGFSAGPRNWTADRVVSACKALGLSSDAPSRDELLADGFETVAPESPTSIAREVKPREPSTPRPPSDAQRILSWLITAVAVVGILILVGVVAVALATDTAHPAPERTSVVPSPTPSPAPYRPVQCWPFQPGC</sequence>
<dbReference type="AlphaFoldDB" id="A0A6G9YST6"/>
<evidence type="ECO:0000256" key="1">
    <source>
        <dbReference type="SAM" id="MobiDB-lite"/>
    </source>
</evidence>
<keyword evidence="2" id="KW-0472">Membrane</keyword>
<evidence type="ECO:0000313" key="3">
    <source>
        <dbReference type="EMBL" id="QIS16190.1"/>
    </source>
</evidence>
<reference evidence="3 4" key="1">
    <citation type="journal article" date="2019" name="ACS Chem. Biol.">
        <title>Identification and Mobilization of a Cryptic Antibiotic Biosynthesis Gene Locus from a Human-Pathogenic Nocardia Isolate.</title>
        <authorList>
            <person name="Herisse M."/>
            <person name="Ishida K."/>
            <person name="Porter J.L."/>
            <person name="Howden B."/>
            <person name="Hertweck C."/>
            <person name="Stinear T.P."/>
            <person name="Pidot S.J."/>
        </authorList>
    </citation>
    <scope>NUCLEOTIDE SEQUENCE [LARGE SCALE GENOMIC DNA]</scope>
    <source>
        <strain evidence="3 4">AUSMDU00012717</strain>
    </source>
</reference>
<feature type="region of interest" description="Disordered" evidence="1">
    <location>
        <begin position="210"/>
        <end position="231"/>
    </location>
</feature>
<proteinExistence type="predicted"/>
<dbReference type="KEGG" id="nah:F5544_41900"/>
<evidence type="ECO:0000256" key="2">
    <source>
        <dbReference type="SAM" id="Phobius"/>
    </source>
</evidence>
<name>A0A6G9YST6_9NOCA</name>
<evidence type="ECO:0000313" key="4">
    <source>
        <dbReference type="Proteomes" id="UP000503540"/>
    </source>
</evidence>
<keyword evidence="2" id="KW-0812">Transmembrane</keyword>
<gene>
    <name evidence="3" type="ORF">F5544_41900</name>
</gene>
<organism evidence="3 4">
    <name type="scientific">Nocardia arthritidis</name>
    <dbReference type="NCBI Taxonomy" id="228602"/>
    <lineage>
        <taxon>Bacteria</taxon>
        <taxon>Bacillati</taxon>
        <taxon>Actinomycetota</taxon>
        <taxon>Actinomycetes</taxon>
        <taxon>Mycobacteriales</taxon>
        <taxon>Nocardiaceae</taxon>
        <taxon>Nocardia</taxon>
    </lineage>
</organism>
<feature type="region of interest" description="Disordered" evidence="1">
    <location>
        <begin position="266"/>
        <end position="285"/>
    </location>
</feature>
<accession>A0A6G9YST6</accession>
<protein>
    <submittedName>
        <fullName evidence="3">NERD domain-containing protein</fullName>
    </submittedName>
</protein>
<feature type="transmembrane region" description="Helical" evidence="2">
    <location>
        <begin position="235"/>
        <end position="260"/>
    </location>
</feature>
<keyword evidence="2" id="KW-1133">Transmembrane helix</keyword>
<dbReference type="EMBL" id="CP046172">
    <property type="protein sequence ID" value="QIS16190.1"/>
    <property type="molecule type" value="Genomic_DNA"/>
</dbReference>
<keyword evidence="4" id="KW-1185">Reference proteome</keyword>